<dbReference type="EMBL" id="HG792015">
    <property type="protein sequence ID" value="CDM27578.1"/>
    <property type="molecule type" value="Genomic_DNA"/>
</dbReference>
<evidence type="ECO:0000256" key="1">
    <source>
        <dbReference type="SAM" id="MobiDB-lite"/>
    </source>
</evidence>
<dbReference type="OrthoDB" id="3531591at2759"/>
<dbReference type="STRING" id="1365484.W6PTN7"/>
<dbReference type="AlphaFoldDB" id="W6PTN7"/>
<proteinExistence type="predicted"/>
<gene>
    <name evidence="2" type="ORF">PROQFM164_S01g001389</name>
</gene>
<sequence length="213" mass="23514">MEENLQSLTAGKVQELLIICGIGDCNDEPIKQHILGISDFVREMRLRVGITDLPPLLTPRASPNPEATRGSYRFLPTPEKRSRADYKGLDVPSHKKKRNKAKANKATTKDMAQEADDAVAVREGDIPAEPPSTAEANAAMSIPQAGMSTDMYTYRGEKAPHSIVENILVNCIKLNDPLGRYGHRSKQANMTTKVKEIQSFVDDIVKLQYPDAV</sequence>
<evidence type="ECO:0000313" key="2">
    <source>
        <dbReference type="EMBL" id="CDM27578.1"/>
    </source>
</evidence>
<evidence type="ECO:0000313" key="3">
    <source>
        <dbReference type="Proteomes" id="UP000030686"/>
    </source>
</evidence>
<name>W6PTN7_PENRF</name>
<dbReference type="Proteomes" id="UP000030686">
    <property type="component" value="Unassembled WGS sequence"/>
</dbReference>
<reference evidence="2" key="1">
    <citation type="journal article" date="2014" name="Nat. Commun.">
        <title>Multiple recent horizontal transfers of a large genomic region in cheese making fungi.</title>
        <authorList>
            <person name="Cheeseman K."/>
            <person name="Ropars J."/>
            <person name="Renault P."/>
            <person name="Dupont J."/>
            <person name="Gouzy J."/>
            <person name="Branca A."/>
            <person name="Abraham A.L."/>
            <person name="Ceppi M."/>
            <person name="Conseiller E."/>
            <person name="Debuchy R."/>
            <person name="Malagnac F."/>
            <person name="Goarin A."/>
            <person name="Silar P."/>
            <person name="Lacoste S."/>
            <person name="Sallet E."/>
            <person name="Bensimon A."/>
            <person name="Giraud T."/>
            <person name="Brygoo Y."/>
        </authorList>
    </citation>
    <scope>NUCLEOTIDE SEQUENCE [LARGE SCALE GENOMIC DNA]</scope>
    <source>
        <strain evidence="2">FM164</strain>
    </source>
</reference>
<feature type="region of interest" description="Disordered" evidence="1">
    <location>
        <begin position="90"/>
        <end position="113"/>
    </location>
</feature>
<feature type="compositionally biased region" description="Basic residues" evidence="1">
    <location>
        <begin position="94"/>
        <end position="103"/>
    </location>
</feature>
<protein>
    <submittedName>
        <fullName evidence="2">Genomic scaffold, ProqFM164S01</fullName>
    </submittedName>
</protein>
<keyword evidence="3" id="KW-1185">Reference proteome</keyword>
<organism evidence="2 3">
    <name type="scientific">Penicillium roqueforti (strain FM164)</name>
    <dbReference type="NCBI Taxonomy" id="1365484"/>
    <lineage>
        <taxon>Eukaryota</taxon>
        <taxon>Fungi</taxon>
        <taxon>Dikarya</taxon>
        <taxon>Ascomycota</taxon>
        <taxon>Pezizomycotina</taxon>
        <taxon>Eurotiomycetes</taxon>
        <taxon>Eurotiomycetidae</taxon>
        <taxon>Eurotiales</taxon>
        <taxon>Aspergillaceae</taxon>
        <taxon>Penicillium</taxon>
    </lineage>
</organism>
<accession>W6PTN7</accession>